<organism evidence="1">
    <name type="scientific">Schlesneria paludicola</name>
    <dbReference type="NCBI Taxonomy" id="360056"/>
    <lineage>
        <taxon>Bacteria</taxon>
        <taxon>Pseudomonadati</taxon>
        <taxon>Planctomycetota</taxon>
        <taxon>Planctomycetia</taxon>
        <taxon>Planctomycetales</taxon>
        <taxon>Planctomycetaceae</taxon>
        <taxon>Schlesneria</taxon>
    </lineage>
</organism>
<gene>
    <name evidence="1" type="ORF">ENS64_18330</name>
</gene>
<dbReference type="GO" id="GO:0004764">
    <property type="term" value="F:shikimate 3-dehydrogenase (NADP+) activity"/>
    <property type="evidence" value="ECO:0007669"/>
    <property type="project" value="InterPro"/>
</dbReference>
<protein>
    <submittedName>
        <fullName evidence="1">Type I 3-dehydroquinate dehydratase</fullName>
    </submittedName>
</protein>
<name>A0A7C4QUP4_9PLAN</name>
<dbReference type="Gene3D" id="3.20.20.70">
    <property type="entry name" value="Aldolase class I"/>
    <property type="match status" value="1"/>
</dbReference>
<sequence length="503" mass="55332">MRCMLCVPVASESRTLVKADLLNASRAADIIELCLDRFTHRPDVAELLATVRKPVIVSCRRRREGGHWRHSEDQRIEQLRDALAAEPAFIELELDIAAQFPRSSKTKRLVSINSPFRALTGLPDLLRKAVDAGADVVKIVWPGVLLDSLQPVLAELLQGSPIPLVGIPIGHAACAFAVLARKCGAPWVYAALERGGETHDGLPLVRELDELYRIRAVDHETRLVGVVGFGTVRDRTLRVFNAACQDLALNLRCLPLEIGPVDSLRAQLDQLHISAIMVTPGLGDYLLPVVEVPEPAVAFGQHVDLLLRKKDGWHGYNVLWRSALRMLERTLKRQGPAPRDLQDTQNVILGCGRIARSLLFGLRQLKATAVLSSPQVSDEVSFCPHCGEALSAPLSPVEGDVRHVPFADVATLRPDVLIATEPGLELGFRPNTLNPLILQPEMVVVDVTSLAHDSDLIIEARDRGSFVVRSAYIFAEHLATQFKAVTQVDLPDRAFRDVLGFEE</sequence>
<dbReference type="Pfam" id="PF01487">
    <property type="entry name" value="DHquinase_I"/>
    <property type="match status" value="1"/>
</dbReference>
<dbReference type="GO" id="GO:0005829">
    <property type="term" value="C:cytosol"/>
    <property type="evidence" value="ECO:0007669"/>
    <property type="project" value="TreeGrafter"/>
</dbReference>
<dbReference type="GO" id="GO:0050661">
    <property type="term" value="F:NADP binding"/>
    <property type="evidence" value="ECO:0007669"/>
    <property type="project" value="TreeGrafter"/>
</dbReference>
<dbReference type="CDD" id="cd00502">
    <property type="entry name" value="DHQase_I"/>
    <property type="match status" value="1"/>
</dbReference>
<dbReference type="Gene3D" id="3.40.50.10860">
    <property type="entry name" value="Leucine Dehydrogenase, chain A, domain 1"/>
    <property type="match status" value="1"/>
</dbReference>
<dbReference type="GO" id="GO:0009423">
    <property type="term" value="P:chorismate biosynthetic process"/>
    <property type="evidence" value="ECO:0007669"/>
    <property type="project" value="TreeGrafter"/>
</dbReference>
<dbReference type="EMBL" id="DSVQ01000019">
    <property type="protein sequence ID" value="HGT41209.1"/>
    <property type="molecule type" value="Genomic_DNA"/>
</dbReference>
<reference evidence="1" key="1">
    <citation type="journal article" date="2020" name="mSystems">
        <title>Genome- and Community-Level Interaction Insights into Carbon Utilization and Element Cycling Functions of Hydrothermarchaeota in Hydrothermal Sediment.</title>
        <authorList>
            <person name="Zhou Z."/>
            <person name="Liu Y."/>
            <person name="Xu W."/>
            <person name="Pan J."/>
            <person name="Luo Z.H."/>
            <person name="Li M."/>
        </authorList>
    </citation>
    <scope>NUCLEOTIDE SEQUENCE [LARGE SCALE GENOMIC DNA]</scope>
    <source>
        <strain evidence="1">SpSt-508</strain>
    </source>
</reference>
<dbReference type="PANTHER" id="PTHR21089">
    <property type="entry name" value="SHIKIMATE DEHYDROGENASE"/>
    <property type="match status" value="1"/>
</dbReference>
<dbReference type="InterPro" id="IPR013785">
    <property type="entry name" value="Aldolase_TIM"/>
</dbReference>
<dbReference type="GO" id="GO:0019632">
    <property type="term" value="P:shikimate metabolic process"/>
    <property type="evidence" value="ECO:0007669"/>
    <property type="project" value="TreeGrafter"/>
</dbReference>
<dbReference type="PANTHER" id="PTHR21089:SF1">
    <property type="entry name" value="BIFUNCTIONAL 3-DEHYDROQUINATE DEHYDRATASE_SHIKIMATE DEHYDROGENASE, CHLOROPLASTIC"/>
    <property type="match status" value="1"/>
</dbReference>
<comment type="caution">
    <text evidence="1">The sequence shown here is derived from an EMBL/GenBank/DDBJ whole genome shotgun (WGS) entry which is preliminary data.</text>
</comment>
<dbReference type="InterPro" id="IPR001381">
    <property type="entry name" value="DHquinase_I"/>
</dbReference>
<proteinExistence type="predicted"/>
<dbReference type="InterPro" id="IPR022893">
    <property type="entry name" value="Shikimate_DH_fam"/>
</dbReference>
<accession>A0A7C4QUP4</accession>
<dbReference type="GO" id="GO:0003855">
    <property type="term" value="F:3-dehydroquinate dehydratase activity"/>
    <property type="evidence" value="ECO:0007669"/>
    <property type="project" value="InterPro"/>
</dbReference>
<dbReference type="AlphaFoldDB" id="A0A7C4QUP4"/>
<evidence type="ECO:0000313" key="1">
    <source>
        <dbReference type="EMBL" id="HGT41209.1"/>
    </source>
</evidence>
<dbReference type="Gene3D" id="3.40.50.720">
    <property type="entry name" value="NAD(P)-binding Rossmann-like Domain"/>
    <property type="match status" value="1"/>
</dbReference>
<dbReference type="SUPFAM" id="SSF51569">
    <property type="entry name" value="Aldolase"/>
    <property type="match status" value="1"/>
</dbReference>